<accession>A0A284RJW4</accession>
<feature type="region of interest" description="Disordered" evidence="1">
    <location>
        <begin position="66"/>
        <end position="89"/>
    </location>
</feature>
<gene>
    <name evidence="2" type="ORF">ARMOST_12383</name>
</gene>
<dbReference type="OrthoDB" id="3004915at2759"/>
<dbReference type="Proteomes" id="UP000219338">
    <property type="component" value="Unassembled WGS sequence"/>
</dbReference>
<keyword evidence="3" id="KW-1185">Reference proteome</keyword>
<protein>
    <submittedName>
        <fullName evidence="2">Uncharacterized protein</fullName>
    </submittedName>
</protein>
<reference evidence="3" key="1">
    <citation type="journal article" date="2017" name="Nat. Ecol. Evol.">
        <title>Genome expansion and lineage-specific genetic innovations in the forest pathogenic fungi Armillaria.</title>
        <authorList>
            <person name="Sipos G."/>
            <person name="Prasanna A.N."/>
            <person name="Walter M.C."/>
            <person name="O'Connor E."/>
            <person name="Balint B."/>
            <person name="Krizsan K."/>
            <person name="Kiss B."/>
            <person name="Hess J."/>
            <person name="Varga T."/>
            <person name="Slot J."/>
            <person name="Riley R."/>
            <person name="Boka B."/>
            <person name="Rigling D."/>
            <person name="Barry K."/>
            <person name="Lee J."/>
            <person name="Mihaltcheva S."/>
            <person name="LaButti K."/>
            <person name="Lipzen A."/>
            <person name="Waldron R."/>
            <person name="Moloney N.M."/>
            <person name="Sperisen C."/>
            <person name="Kredics L."/>
            <person name="Vagvoelgyi C."/>
            <person name="Patrignani A."/>
            <person name="Fitzpatrick D."/>
            <person name="Nagy I."/>
            <person name="Doyle S."/>
            <person name="Anderson J.B."/>
            <person name="Grigoriev I.V."/>
            <person name="Gueldener U."/>
            <person name="Muensterkoetter M."/>
            <person name="Nagy L.G."/>
        </authorList>
    </citation>
    <scope>NUCLEOTIDE SEQUENCE [LARGE SCALE GENOMIC DNA]</scope>
    <source>
        <strain evidence="3">C18/9</strain>
    </source>
</reference>
<dbReference type="AlphaFoldDB" id="A0A284RJW4"/>
<organism evidence="2 3">
    <name type="scientific">Armillaria ostoyae</name>
    <name type="common">Armillaria root rot fungus</name>
    <dbReference type="NCBI Taxonomy" id="47428"/>
    <lineage>
        <taxon>Eukaryota</taxon>
        <taxon>Fungi</taxon>
        <taxon>Dikarya</taxon>
        <taxon>Basidiomycota</taxon>
        <taxon>Agaricomycotina</taxon>
        <taxon>Agaricomycetes</taxon>
        <taxon>Agaricomycetidae</taxon>
        <taxon>Agaricales</taxon>
        <taxon>Marasmiineae</taxon>
        <taxon>Physalacriaceae</taxon>
        <taxon>Armillaria</taxon>
    </lineage>
</organism>
<feature type="compositionally biased region" description="Basic and acidic residues" evidence="1">
    <location>
        <begin position="10"/>
        <end position="19"/>
    </location>
</feature>
<evidence type="ECO:0000313" key="2">
    <source>
        <dbReference type="EMBL" id="SJL09007.1"/>
    </source>
</evidence>
<dbReference type="OMA" id="TSSEWPW"/>
<name>A0A284RJW4_ARMOS</name>
<feature type="region of interest" description="Disordered" evidence="1">
    <location>
        <begin position="1"/>
        <end position="30"/>
    </location>
</feature>
<evidence type="ECO:0000313" key="3">
    <source>
        <dbReference type="Proteomes" id="UP000219338"/>
    </source>
</evidence>
<evidence type="ECO:0000256" key="1">
    <source>
        <dbReference type="SAM" id="MobiDB-lite"/>
    </source>
</evidence>
<sequence>MKASDDTSDEGMKAIRLLEADQDLQPKQVSPERVEGALFLDGGGLGAASEHLTSLDKQVVDDIPSTLGVSSRTRKRKSDSSDESSSKISRRTYDSQVFVSARRALDPINEDEFASISDDGQKRMFLAIPIGFHRLTPPQRGILDHIIEDPYIKRFEKTNRKNPEKIFQGLKLTLQKADETNIVFTLGAIVHRQGGLIGRNTCVATGTSPEWPGMQLVVKISWPSIYRDSEKKLVDAAKAKANENADEGNRHWVLDHLPEILHSQDFSSNDKDTSQRRLVELLNKAEYADRKTFIYEEHLLRITVSERLFPLTDLTDVKDIAQVFFDIFRCL</sequence>
<dbReference type="EMBL" id="FUEG01000010">
    <property type="protein sequence ID" value="SJL09007.1"/>
    <property type="molecule type" value="Genomic_DNA"/>
</dbReference>
<proteinExistence type="predicted"/>